<proteinExistence type="predicted"/>
<protein>
    <submittedName>
        <fullName evidence="2">Df28b01c-f4c9-4101-ae38-b15382a64672</fullName>
    </submittedName>
</protein>
<evidence type="ECO:0000313" key="3">
    <source>
        <dbReference type="Proteomes" id="UP000289323"/>
    </source>
</evidence>
<dbReference type="AlphaFoldDB" id="A0A3S5CWU6"/>
<name>A0A3S5CWU6_9PEZI</name>
<dbReference type="InterPro" id="IPR001680">
    <property type="entry name" value="WD40_rpt"/>
</dbReference>
<dbReference type="Proteomes" id="UP000289323">
    <property type="component" value="Unassembled WGS sequence"/>
</dbReference>
<feature type="compositionally biased region" description="Low complexity" evidence="1">
    <location>
        <begin position="24"/>
        <end position="41"/>
    </location>
</feature>
<feature type="compositionally biased region" description="Basic and acidic residues" evidence="1">
    <location>
        <begin position="1"/>
        <end position="17"/>
    </location>
</feature>
<dbReference type="Gene3D" id="2.130.10.10">
    <property type="entry name" value="YVTN repeat-like/Quinoprotein amine dehydrogenase"/>
    <property type="match status" value="1"/>
</dbReference>
<feature type="region of interest" description="Disordered" evidence="1">
    <location>
        <begin position="1"/>
        <end position="58"/>
    </location>
</feature>
<dbReference type="SUPFAM" id="SSF50978">
    <property type="entry name" value="WD40 repeat-like"/>
    <property type="match status" value="1"/>
</dbReference>
<dbReference type="PANTHER" id="PTHR19879:SF9">
    <property type="entry name" value="TRANSCRIPTION INITIATION FACTOR TFIID SUBUNIT 5"/>
    <property type="match status" value="1"/>
</dbReference>
<sequence length="470" mass="49885">MADLPPRFKADLEDSLRADLSANQATQAAQATQATPSTCQTPKVRRWDDPPEEEPAAPPENITTMVFVKAGTIRAAPAELTTLTFTPTDSHIVTTARRPVSGVTRAGSFSLVQYSPLTLAVWSATTGQRVFMPYPEGNSIFSTDYPSEGVCIEEGDSTFRGFAFRGPLPAASSSSSSSSGGSGDGMKDSPLVVACPFLRAQSVSAGDWMGTRTPRLEVYDLARARGSRLLKMDSPLRAPVAWSPDGTLLAGVSVRDASRVVTVVIGPNTGSSKSAKEPLAGALGSVVLMGHTDEVTHLAFLPVRRGSGKGKGAAVACAAEESGRVLVSVGRDGYVRVTDVVSGRTLRRIEVGGRARASILQVSHDGRLVVTVWGRDVVVWDQDSGSVHSYNLNAVRQVEGWPLCVSPDCRYMAYRTDDGFEVCDVLTGQFRGEFACKGTAIMSAAFNSNGTRLAVGDSGGWLQMFEVITQ</sequence>
<dbReference type="InterPro" id="IPR036322">
    <property type="entry name" value="WD40_repeat_dom_sf"/>
</dbReference>
<evidence type="ECO:0000256" key="1">
    <source>
        <dbReference type="SAM" id="MobiDB-lite"/>
    </source>
</evidence>
<gene>
    <name evidence="2" type="ORF">TT172_LOCUS4556</name>
</gene>
<dbReference type="PANTHER" id="PTHR19879">
    <property type="entry name" value="TRANSCRIPTION INITIATION FACTOR TFIID"/>
    <property type="match status" value="1"/>
</dbReference>
<organism evidence="2 3">
    <name type="scientific">Thermothielavioides terrestris</name>
    <dbReference type="NCBI Taxonomy" id="2587410"/>
    <lineage>
        <taxon>Eukaryota</taxon>
        <taxon>Fungi</taxon>
        <taxon>Dikarya</taxon>
        <taxon>Ascomycota</taxon>
        <taxon>Pezizomycotina</taxon>
        <taxon>Sordariomycetes</taxon>
        <taxon>Sordariomycetidae</taxon>
        <taxon>Sordariales</taxon>
        <taxon>Chaetomiaceae</taxon>
        <taxon>Thermothielavioides</taxon>
    </lineage>
</organism>
<reference evidence="2 3" key="1">
    <citation type="submission" date="2018-04" db="EMBL/GenBank/DDBJ databases">
        <authorList>
            <person name="Huttner S."/>
            <person name="Dainat J."/>
        </authorList>
    </citation>
    <scope>NUCLEOTIDE SEQUENCE [LARGE SCALE GENOMIC DNA]</scope>
</reference>
<dbReference type="EMBL" id="OUUZ01000008">
    <property type="protein sequence ID" value="SPQ22137.1"/>
    <property type="molecule type" value="Genomic_DNA"/>
</dbReference>
<dbReference type="InterPro" id="IPR015943">
    <property type="entry name" value="WD40/YVTN_repeat-like_dom_sf"/>
</dbReference>
<evidence type="ECO:0000313" key="2">
    <source>
        <dbReference type="EMBL" id="SPQ22137.1"/>
    </source>
</evidence>
<dbReference type="SMART" id="SM00320">
    <property type="entry name" value="WD40"/>
    <property type="match status" value="3"/>
</dbReference>
<accession>A0A3S5CWU6</accession>